<dbReference type="SUPFAM" id="SSF160527">
    <property type="entry name" value="V-type ATPase subunit E-like"/>
    <property type="match status" value="1"/>
</dbReference>
<reference evidence="8 9" key="1">
    <citation type="submission" date="2016-11" db="EMBL/GenBank/DDBJ databases">
        <authorList>
            <person name="Jaros S."/>
            <person name="Januszkiewicz K."/>
            <person name="Wedrychowicz H."/>
        </authorList>
    </citation>
    <scope>NUCLEOTIDE SEQUENCE [LARGE SCALE GENOMIC DNA]</scope>
    <source>
        <strain evidence="8 9">DSM 17459</strain>
    </source>
</reference>
<dbReference type="GO" id="GO:0033178">
    <property type="term" value="C:proton-transporting two-sector ATPase complex, catalytic domain"/>
    <property type="evidence" value="ECO:0007669"/>
    <property type="project" value="InterPro"/>
</dbReference>
<evidence type="ECO:0000256" key="6">
    <source>
        <dbReference type="HAMAP-Rule" id="MF_00311"/>
    </source>
</evidence>
<dbReference type="EMBL" id="FQVI01000038">
    <property type="protein sequence ID" value="SHF52571.1"/>
    <property type="molecule type" value="Genomic_DNA"/>
</dbReference>
<dbReference type="SUPFAM" id="SSF81573">
    <property type="entry name" value="F1F0 ATP synthase subunit B, membrane domain"/>
    <property type="match status" value="1"/>
</dbReference>
<dbReference type="GO" id="GO:0046933">
    <property type="term" value="F:proton-transporting ATP synthase activity, rotational mechanism"/>
    <property type="evidence" value="ECO:0007669"/>
    <property type="project" value="UniProtKB-UniRule"/>
</dbReference>
<dbReference type="AlphaFoldDB" id="A0A1M5CCY0"/>
<dbReference type="GO" id="GO:0005524">
    <property type="term" value="F:ATP binding"/>
    <property type="evidence" value="ECO:0007669"/>
    <property type="project" value="UniProtKB-UniRule"/>
</dbReference>
<dbReference type="InterPro" id="IPR038495">
    <property type="entry name" value="ATPase_E_C"/>
</dbReference>
<dbReference type="STRING" id="1122155.SAMN02745158_04087"/>
<sequence>MTGLEKMKNQILEEAKNSADEKIKDANAKAEEILAAAREEAEKTAERISKKSEADIANYKDRVKSSCDLKKRTAVLEAKQEMISEVLDRAFEMLKSMDEAEYFGMLKKMLEKYVLPQEGEIYFSSADLEKMPESFKRDIDAVAEAKGGKLTLSKEGKKIEGGFVLAYGGIEENCTFKAIFDAERDRLSDKVHEVLFV</sequence>
<evidence type="ECO:0000256" key="4">
    <source>
        <dbReference type="ARBA" id="ARBA00023065"/>
    </source>
</evidence>
<accession>A0A1M5CCY0</accession>
<evidence type="ECO:0000256" key="3">
    <source>
        <dbReference type="ARBA" id="ARBA00022781"/>
    </source>
</evidence>
<proteinExistence type="inferred from homology"/>
<dbReference type="Gene3D" id="1.20.5.620">
    <property type="entry name" value="F1F0 ATP synthase subunit B, membrane domain"/>
    <property type="match status" value="1"/>
</dbReference>
<comment type="function">
    <text evidence="6">Produces ATP from ADP in the presence of a proton gradient across the membrane.</text>
</comment>
<evidence type="ECO:0000256" key="2">
    <source>
        <dbReference type="ARBA" id="ARBA00022448"/>
    </source>
</evidence>
<evidence type="ECO:0000313" key="9">
    <source>
        <dbReference type="Proteomes" id="UP000184245"/>
    </source>
</evidence>
<keyword evidence="9" id="KW-1185">Reference proteome</keyword>
<keyword evidence="2 6" id="KW-0813">Transport</keyword>
<keyword evidence="3 6" id="KW-0375">Hydrogen ion transport</keyword>
<dbReference type="GO" id="GO:0046961">
    <property type="term" value="F:proton-transporting ATPase activity, rotational mechanism"/>
    <property type="evidence" value="ECO:0007669"/>
    <property type="project" value="InterPro"/>
</dbReference>
<dbReference type="RefSeq" id="WP_072854614.1">
    <property type="nucleotide sequence ID" value="NZ_FQVI01000038.1"/>
</dbReference>
<dbReference type="OrthoDB" id="1734087at2"/>
<organism evidence="8 9">
    <name type="scientific">Lactonifactor longoviformis DSM 17459</name>
    <dbReference type="NCBI Taxonomy" id="1122155"/>
    <lineage>
        <taxon>Bacteria</taxon>
        <taxon>Bacillati</taxon>
        <taxon>Bacillota</taxon>
        <taxon>Clostridia</taxon>
        <taxon>Eubacteriales</taxon>
        <taxon>Clostridiaceae</taxon>
        <taxon>Lactonifactor</taxon>
    </lineage>
</organism>
<gene>
    <name evidence="6" type="primary">atpE</name>
    <name evidence="8" type="ORF">SAMN02745158_04087</name>
</gene>
<dbReference type="HAMAP" id="MF_00311">
    <property type="entry name" value="ATP_synth_E_arch"/>
    <property type="match status" value="1"/>
</dbReference>
<keyword evidence="7" id="KW-0175">Coiled coil</keyword>
<dbReference type="Proteomes" id="UP000184245">
    <property type="component" value="Unassembled WGS sequence"/>
</dbReference>
<comment type="similarity">
    <text evidence="1 6">Belongs to the V-ATPase E subunit family.</text>
</comment>
<protein>
    <recommendedName>
        <fullName evidence="6">V-type proton ATPase subunit E</fullName>
    </recommendedName>
    <alternativeName>
        <fullName evidence="6">V-ATPase subunit E</fullName>
    </alternativeName>
</protein>
<name>A0A1M5CCY0_9CLOT</name>
<keyword evidence="4 6" id="KW-0406">Ion transport</keyword>
<feature type="coiled-coil region" evidence="7">
    <location>
        <begin position="9"/>
        <end position="54"/>
    </location>
</feature>
<evidence type="ECO:0000256" key="1">
    <source>
        <dbReference type="ARBA" id="ARBA00005901"/>
    </source>
</evidence>
<keyword evidence="5 6" id="KW-0066">ATP synthesis</keyword>
<evidence type="ECO:0000256" key="5">
    <source>
        <dbReference type="ARBA" id="ARBA00023310"/>
    </source>
</evidence>
<evidence type="ECO:0000256" key="7">
    <source>
        <dbReference type="SAM" id="Coils"/>
    </source>
</evidence>
<dbReference type="Gene3D" id="3.30.2320.30">
    <property type="entry name" value="ATP synthase, E subunit, C-terminal"/>
    <property type="match status" value="1"/>
</dbReference>
<dbReference type="InterPro" id="IPR002842">
    <property type="entry name" value="ATPase_V1_Esu"/>
</dbReference>
<dbReference type="Pfam" id="PF01991">
    <property type="entry name" value="vATP-synt_E"/>
    <property type="match status" value="1"/>
</dbReference>
<dbReference type="InterPro" id="IPR028987">
    <property type="entry name" value="ATP_synth_B-like_membr_sf"/>
</dbReference>
<dbReference type="GO" id="GO:0042777">
    <property type="term" value="P:proton motive force-driven plasma membrane ATP synthesis"/>
    <property type="evidence" value="ECO:0007669"/>
    <property type="project" value="UniProtKB-UniRule"/>
</dbReference>
<evidence type="ECO:0000313" key="8">
    <source>
        <dbReference type="EMBL" id="SHF52571.1"/>
    </source>
</evidence>
<dbReference type="CDD" id="cd06503">
    <property type="entry name" value="ATP-synt_Fo_b"/>
    <property type="match status" value="1"/>
</dbReference>